<dbReference type="InterPro" id="IPR052513">
    <property type="entry name" value="Thioester_dehydratase-like"/>
</dbReference>
<keyword evidence="4" id="KW-1185">Reference proteome</keyword>
<dbReference type="PANTHER" id="PTHR34075:SF5">
    <property type="entry name" value="BLR3430 PROTEIN"/>
    <property type="match status" value="1"/>
</dbReference>
<evidence type="ECO:0000313" key="4">
    <source>
        <dbReference type="Proteomes" id="UP001275440"/>
    </source>
</evidence>
<evidence type="ECO:0000313" key="3">
    <source>
        <dbReference type="EMBL" id="MDV2478391.1"/>
    </source>
</evidence>
<dbReference type="EMBL" id="WBMO01000005">
    <property type="protein sequence ID" value="MDV2478391.1"/>
    <property type="molecule type" value="Genomic_DNA"/>
</dbReference>
<comment type="caution">
    <text evidence="3">The sequence shown here is derived from an EMBL/GenBank/DDBJ whole genome shotgun (WGS) entry which is preliminary data.</text>
</comment>
<dbReference type="InterPro" id="IPR012340">
    <property type="entry name" value="NA-bd_OB-fold"/>
</dbReference>
<accession>A0ABU3WWL8</accession>
<proteinExistence type="predicted"/>
<sequence length="153" mass="16448">MNEDETCTGVPDFAPPTNLPELQPFWDATARGELAFPRCPDCGRWHWYPGPACPCGTATEPQWHPVSGTGTIHTFSRVHRAFLPSGSPVPYLVALVDIDDAPGVRLVTNLVGPGADAPRIGQPVVLSPTVLTTHTLPTFVIAQDRITRESAPS</sequence>
<dbReference type="Proteomes" id="UP001275440">
    <property type="component" value="Unassembled WGS sequence"/>
</dbReference>
<organism evidence="3 4">
    <name type="scientific">Rhodococcus zopfii</name>
    <dbReference type="NCBI Taxonomy" id="43772"/>
    <lineage>
        <taxon>Bacteria</taxon>
        <taxon>Bacillati</taxon>
        <taxon>Actinomycetota</taxon>
        <taxon>Actinomycetes</taxon>
        <taxon>Mycobacteriales</taxon>
        <taxon>Nocardiaceae</taxon>
        <taxon>Rhodococcus</taxon>
    </lineage>
</organism>
<dbReference type="Gene3D" id="6.10.30.10">
    <property type="match status" value="1"/>
</dbReference>
<feature type="domain" description="ChsH2 rubredoxin-like zinc ribbon" evidence="2">
    <location>
        <begin position="26"/>
        <end position="57"/>
    </location>
</feature>
<dbReference type="InterPro" id="IPR022002">
    <property type="entry name" value="ChsH2_Znr"/>
</dbReference>
<dbReference type="Pfam" id="PF01796">
    <property type="entry name" value="OB_ChsH2_C"/>
    <property type="match status" value="1"/>
</dbReference>
<dbReference type="PANTHER" id="PTHR34075">
    <property type="entry name" value="BLR3430 PROTEIN"/>
    <property type="match status" value="1"/>
</dbReference>
<evidence type="ECO:0000259" key="2">
    <source>
        <dbReference type="Pfam" id="PF12172"/>
    </source>
</evidence>
<evidence type="ECO:0000259" key="1">
    <source>
        <dbReference type="Pfam" id="PF01796"/>
    </source>
</evidence>
<dbReference type="Pfam" id="PF12172">
    <property type="entry name" value="zf-ChsH2"/>
    <property type="match status" value="1"/>
</dbReference>
<feature type="domain" description="ChsH2 C-terminal OB-fold" evidence="1">
    <location>
        <begin position="63"/>
        <end position="125"/>
    </location>
</feature>
<dbReference type="SUPFAM" id="SSF50249">
    <property type="entry name" value="Nucleic acid-binding proteins"/>
    <property type="match status" value="1"/>
</dbReference>
<dbReference type="InterPro" id="IPR002878">
    <property type="entry name" value="ChsH2_C"/>
</dbReference>
<reference evidence="3 4" key="1">
    <citation type="submission" date="2019-10" db="EMBL/GenBank/DDBJ databases">
        <title>Draft Genome Assembly of Rhodococcus zopfii DSM44189.</title>
        <authorList>
            <person name="Sutton J.M."/>
            <person name="Akob D.M."/>
            <person name="Bushman T.J."/>
        </authorList>
    </citation>
    <scope>NUCLEOTIDE SEQUENCE [LARGE SCALE GENOMIC DNA]</scope>
    <source>
        <strain evidence="3 4">DSM 44189</strain>
    </source>
</reference>
<evidence type="ECO:0008006" key="5">
    <source>
        <dbReference type="Google" id="ProtNLM"/>
    </source>
</evidence>
<name>A0ABU3WWL8_9NOCA</name>
<protein>
    <recommendedName>
        <fullName evidence="5">DNA-binding protein</fullName>
    </recommendedName>
</protein>
<gene>
    <name evidence="3" type="ORF">F8M49_28630</name>
</gene>